<proteinExistence type="predicted"/>
<dbReference type="PANTHER" id="PTHR42791">
    <property type="entry name" value="GNAT FAMILY ACETYLTRANSFERASE"/>
    <property type="match status" value="1"/>
</dbReference>
<reference evidence="2 3" key="1">
    <citation type="submission" date="2016-10" db="EMBL/GenBank/DDBJ databases">
        <authorList>
            <person name="de Groot N.N."/>
        </authorList>
    </citation>
    <scope>NUCLEOTIDE SEQUENCE [LARGE SCALE GENOMIC DNA]</scope>
    <source>
        <strain evidence="2 3">47C3B</strain>
    </source>
</reference>
<dbReference type="PANTHER" id="PTHR42791:SF1">
    <property type="entry name" value="N-ACETYLTRANSFERASE DOMAIN-CONTAINING PROTEIN"/>
    <property type="match status" value="1"/>
</dbReference>
<dbReference type="Proteomes" id="UP000199072">
    <property type="component" value="Unassembled WGS sequence"/>
</dbReference>
<dbReference type="PROSITE" id="PS51186">
    <property type="entry name" value="GNAT"/>
    <property type="match status" value="1"/>
</dbReference>
<dbReference type="CDD" id="cd04301">
    <property type="entry name" value="NAT_SF"/>
    <property type="match status" value="1"/>
</dbReference>
<name>A0A1G7EQS3_9SPHI</name>
<protein>
    <submittedName>
        <fullName evidence="2">Acetyltransferase (GNAT) family protein</fullName>
    </submittedName>
</protein>
<dbReference type="Pfam" id="PF00583">
    <property type="entry name" value="Acetyltransf_1"/>
    <property type="match status" value="1"/>
</dbReference>
<accession>A0A1G7EQS3</accession>
<sequence>MMRKADAADQPLVAGILAQSFSDNLSVNYVTAGTDQQLRRSALMNYAVKVCSLFGEVLISEDAHACALLLYPEQKKTTFLSLLLDLELVWNCTGISKALAVMKREKAIHSLQLSGHNAYLWFIGVNPLFQHKGIGSRLLSEVIAYCEKQHRTVILETSTLKNIPWYKSFGFQTYATLDLGYKLFFLKKEFSATVSKF</sequence>
<dbReference type="InterPro" id="IPR000182">
    <property type="entry name" value="GNAT_dom"/>
</dbReference>
<dbReference type="GO" id="GO:0016747">
    <property type="term" value="F:acyltransferase activity, transferring groups other than amino-acyl groups"/>
    <property type="evidence" value="ECO:0007669"/>
    <property type="project" value="InterPro"/>
</dbReference>
<evidence type="ECO:0000259" key="1">
    <source>
        <dbReference type="PROSITE" id="PS51186"/>
    </source>
</evidence>
<feature type="domain" description="N-acetyltransferase" evidence="1">
    <location>
        <begin position="57"/>
        <end position="191"/>
    </location>
</feature>
<dbReference type="InterPro" id="IPR052523">
    <property type="entry name" value="Trichothecene_AcTrans"/>
</dbReference>
<gene>
    <name evidence="2" type="ORF">SAMN05216464_108125</name>
</gene>
<keyword evidence="3" id="KW-1185">Reference proteome</keyword>
<organism evidence="2 3">
    <name type="scientific">Mucilaginibacter pineti</name>
    <dbReference type="NCBI Taxonomy" id="1391627"/>
    <lineage>
        <taxon>Bacteria</taxon>
        <taxon>Pseudomonadati</taxon>
        <taxon>Bacteroidota</taxon>
        <taxon>Sphingobacteriia</taxon>
        <taxon>Sphingobacteriales</taxon>
        <taxon>Sphingobacteriaceae</taxon>
        <taxon>Mucilaginibacter</taxon>
    </lineage>
</organism>
<evidence type="ECO:0000313" key="2">
    <source>
        <dbReference type="EMBL" id="SDE66021.1"/>
    </source>
</evidence>
<dbReference type="InterPro" id="IPR016181">
    <property type="entry name" value="Acyl_CoA_acyltransferase"/>
</dbReference>
<evidence type="ECO:0000313" key="3">
    <source>
        <dbReference type="Proteomes" id="UP000199072"/>
    </source>
</evidence>
<dbReference type="EMBL" id="FNAI01000008">
    <property type="protein sequence ID" value="SDE66021.1"/>
    <property type="molecule type" value="Genomic_DNA"/>
</dbReference>
<dbReference type="RefSeq" id="WP_240315261.1">
    <property type="nucleotide sequence ID" value="NZ_FNAI01000008.1"/>
</dbReference>
<keyword evidence="2" id="KW-0808">Transferase</keyword>
<dbReference type="AlphaFoldDB" id="A0A1G7EQS3"/>
<dbReference type="Gene3D" id="3.40.630.30">
    <property type="match status" value="1"/>
</dbReference>
<dbReference type="SUPFAM" id="SSF55729">
    <property type="entry name" value="Acyl-CoA N-acyltransferases (Nat)"/>
    <property type="match status" value="1"/>
</dbReference>
<dbReference type="STRING" id="1391627.SAMN05216464_108125"/>